<dbReference type="AlphaFoldDB" id="A0A916SY01"/>
<dbReference type="GO" id="GO:0003677">
    <property type="term" value="F:DNA binding"/>
    <property type="evidence" value="ECO:0007669"/>
    <property type="project" value="UniProtKB-KW"/>
</dbReference>
<reference evidence="3" key="2">
    <citation type="submission" date="2020-09" db="EMBL/GenBank/DDBJ databases">
        <authorList>
            <person name="Sun Q."/>
            <person name="Zhou Y."/>
        </authorList>
    </citation>
    <scope>NUCLEOTIDE SEQUENCE</scope>
    <source>
        <strain evidence="3">CGMCC 1.12827</strain>
    </source>
</reference>
<dbReference type="Proteomes" id="UP000621454">
    <property type="component" value="Unassembled WGS sequence"/>
</dbReference>
<dbReference type="InterPro" id="IPR048576">
    <property type="entry name" value="Rv2175c_wHTH"/>
</dbReference>
<organism evidence="3 4">
    <name type="scientific">Gordonia jinhuaensis</name>
    <dbReference type="NCBI Taxonomy" id="1517702"/>
    <lineage>
        <taxon>Bacteria</taxon>
        <taxon>Bacillati</taxon>
        <taxon>Actinomycetota</taxon>
        <taxon>Actinomycetes</taxon>
        <taxon>Mycobacteriales</taxon>
        <taxon>Gordoniaceae</taxon>
        <taxon>Gordonia</taxon>
    </lineage>
</organism>
<feature type="domain" description="DNA-binding protein Rv2175c wHTH" evidence="2">
    <location>
        <begin position="3"/>
        <end position="59"/>
    </location>
</feature>
<keyword evidence="4" id="KW-1185">Reference proteome</keyword>
<protein>
    <submittedName>
        <fullName evidence="3">DNA-binding protein</fullName>
    </submittedName>
</protein>
<accession>A0A916SY01</accession>
<gene>
    <name evidence="3" type="ORF">GCM10011489_04010</name>
</gene>
<evidence type="ECO:0000313" key="4">
    <source>
        <dbReference type="Proteomes" id="UP000621454"/>
    </source>
</evidence>
<dbReference type="Pfam" id="PF21531">
    <property type="entry name" value="Rv2175c_wHTH"/>
    <property type="match status" value="1"/>
</dbReference>
<evidence type="ECO:0000313" key="3">
    <source>
        <dbReference type="EMBL" id="GGB19108.1"/>
    </source>
</evidence>
<dbReference type="InterPro" id="IPR041098">
    <property type="entry name" value="Rv2175c_C"/>
</dbReference>
<dbReference type="RefSeq" id="WP_188584910.1">
    <property type="nucleotide sequence ID" value="NZ_BMGC01000002.1"/>
</dbReference>
<reference evidence="3" key="1">
    <citation type="journal article" date="2014" name="Int. J. Syst. Evol. Microbiol.">
        <title>Complete genome sequence of Corynebacterium casei LMG S-19264T (=DSM 44701T), isolated from a smear-ripened cheese.</title>
        <authorList>
            <consortium name="US DOE Joint Genome Institute (JGI-PGF)"/>
            <person name="Walter F."/>
            <person name="Albersmeier A."/>
            <person name="Kalinowski J."/>
            <person name="Ruckert C."/>
        </authorList>
    </citation>
    <scope>NUCLEOTIDE SEQUENCE</scope>
    <source>
        <strain evidence="3">CGMCC 1.12827</strain>
    </source>
</reference>
<sequence>MVSLPLTEDFLPADREVLDLDEVARLLGVSQGRVRTLIADHTLLALRRDCRPVVPAVFFDDGDILKHLTGLIAVLIDGGYQRDEVMHWLFTEQDDLAIMPIDALHGHQAREMMRRAQAQAF</sequence>
<dbReference type="EMBL" id="BMGC01000002">
    <property type="protein sequence ID" value="GGB19108.1"/>
    <property type="molecule type" value="Genomic_DNA"/>
</dbReference>
<evidence type="ECO:0000259" key="2">
    <source>
        <dbReference type="Pfam" id="PF21531"/>
    </source>
</evidence>
<dbReference type="Pfam" id="PF18367">
    <property type="entry name" value="Rv2175c_C"/>
    <property type="match status" value="1"/>
</dbReference>
<keyword evidence="3" id="KW-0238">DNA-binding</keyword>
<feature type="domain" description="Rv2175c C-terminal" evidence="1">
    <location>
        <begin position="66"/>
        <end position="120"/>
    </location>
</feature>
<evidence type="ECO:0000259" key="1">
    <source>
        <dbReference type="Pfam" id="PF18367"/>
    </source>
</evidence>
<name>A0A916SY01_9ACTN</name>
<proteinExistence type="predicted"/>
<comment type="caution">
    <text evidence="3">The sequence shown here is derived from an EMBL/GenBank/DDBJ whole genome shotgun (WGS) entry which is preliminary data.</text>
</comment>